<dbReference type="Pfam" id="PF25209">
    <property type="entry name" value="Phage_capsid_4"/>
    <property type="match status" value="1"/>
</dbReference>
<dbReference type="Proteomes" id="UP001652394">
    <property type="component" value="Unassembled WGS sequence"/>
</dbReference>
<comment type="caution">
    <text evidence="1">The sequence shown here is derived from an EMBL/GenBank/DDBJ whole genome shotgun (WGS) entry which is preliminary data.</text>
</comment>
<evidence type="ECO:0000313" key="2">
    <source>
        <dbReference type="Proteomes" id="UP001652394"/>
    </source>
</evidence>
<name>A0ABT2TBW2_9FIRM</name>
<dbReference type="EMBL" id="JAOQJX010000011">
    <property type="protein sequence ID" value="MCU6747691.1"/>
    <property type="molecule type" value="Genomic_DNA"/>
</dbReference>
<keyword evidence="2" id="KW-1185">Reference proteome</keyword>
<accession>A0ABT2TBW2</accession>
<dbReference type="RefSeq" id="WP_267304079.1">
    <property type="nucleotide sequence ID" value="NZ_JAOQJX010000011.1"/>
</dbReference>
<organism evidence="1 2">
    <name type="scientific">Faecalicatena acetigenes</name>
    <dbReference type="NCBI Taxonomy" id="2981790"/>
    <lineage>
        <taxon>Bacteria</taxon>
        <taxon>Bacillati</taxon>
        <taxon>Bacillota</taxon>
        <taxon>Clostridia</taxon>
        <taxon>Lachnospirales</taxon>
        <taxon>Lachnospiraceae</taxon>
        <taxon>Faecalicatena</taxon>
    </lineage>
</organism>
<evidence type="ECO:0000313" key="1">
    <source>
        <dbReference type="EMBL" id="MCU6747691.1"/>
    </source>
</evidence>
<gene>
    <name evidence="1" type="ORF">OCV51_08515</name>
</gene>
<reference evidence="1 2" key="1">
    <citation type="journal article" date="2021" name="ISME Commun">
        <title>Automated analysis of genomic sequences facilitates high-throughput and comprehensive description of bacteria.</title>
        <authorList>
            <person name="Hitch T.C.A."/>
        </authorList>
    </citation>
    <scope>NUCLEOTIDE SEQUENCE [LARGE SCALE GENOMIC DNA]</scope>
    <source>
        <strain evidence="1 2">H2_18</strain>
    </source>
</reference>
<protein>
    <recommendedName>
        <fullName evidence="3">N4-gp56 family major capsid protein</fullName>
    </recommendedName>
</protein>
<proteinExistence type="predicted"/>
<evidence type="ECO:0008006" key="3">
    <source>
        <dbReference type="Google" id="ProtNLM"/>
    </source>
</evidence>
<sequence length="277" mass="30648">MANELTTIYAPKTDELFKAESKMSLLTNTDYNWDGAHAIRLWKISTAKMNDYARNKSEDDGRVSRYGSLLDLGSQTEILTLSKDRSFIFNIDKLDMDETNQQLEAGSALARQLREVVVPEVDKYVYGKMTTGAGKKVTKALTKTDVYTAILAGSEYMDDAEVPDTERILVVTPATYTLLKQATEFDNTDVGADMKLKGVVAYLDGMAVVRVPASRLPENFGFMIAHPSACTAPVKLNDYNVHQNTPLSSGDVVTGRVVYDAFVLDNKKDGIYYHAIA</sequence>